<dbReference type="GO" id="GO:0022857">
    <property type="term" value="F:transmembrane transporter activity"/>
    <property type="evidence" value="ECO:0007669"/>
    <property type="project" value="InterPro"/>
</dbReference>
<dbReference type="FunFam" id="1.20.1250.20:FF:000034">
    <property type="entry name" value="MFS general substrate transporter"/>
    <property type="match status" value="1"/>
</dbReference>
<dbReference type="GO" id="GO:0016020">
    <property type="term" value="C:membrane"/>
    <property type="evidence" value="ECO:0007669"/>
    <property type="project" value="UniProtKB-SubCell"/>
</dbReference>
<dbReference type="InterPro" id="IPR036259">
    <property type="entry name" value="MFS_trans_sf"/>
</dbReference>
<dbReference type="PANTHER" id="PTHR43791">
    <property type="entry name" value="PERMEASE-RELATED"/>
    <property type="match status" value="1"/>
</dbReference>
<name>A0A139H3F3_9PEZI</name>
<evidence type="ECO:0000313" key="9">
    <source>
        <dbReference type="Proteomes" id="UP000070133"/>
    </source>
</evidence>
<proteinExistence type="predicted"/>
<comment type="caution">
    <text evidence="8">The sequence shown here is derived from an EMBL/GenBank/DDBJ whole genome shotgun (WGS) entry which is preliminary data.</text>
</comment>
<keyword evidence="9" id="KW-1185">Reference proteome</keyword>
<sequence length="604" mass="67143">MDSLLCRSSATHHNIGSRCTAQLQKLTQASTFIHRTNRLRVPIRLRRRKGIAPSDMLTVNHDIKPRTTLAYERYTVSSLSPCAERMLVHGAHAMDWCGNLDHPGAEPCHDHIHQKATFGEKDTVPSPSTHSEQELATTYGINERSLLRKLDIHLLPAVCILYLLSFLDRANVANARLEGLTTDLHITPNQYLTGLTLFFIGYILFEVFWNVILKRIGPKLWLPSTTLAFGIVATLQGVIVYNGGNSGLAGFFVVRFMLGVAEGALFPGVVFYLSMWYKRAERQYRVALFFAMASLAGAFGGILAYGIAFMDGVGGYRGWRWIFILEGILTCLVAISAYCFVADWPSKAKFVSEDERAFINARLKADSDATQNEGFSWSNVVLALKDPKVWLYNFVFHTLSLPLYTLSLFLPSIIAALGYKTWQAQLLTVPPYALAAILTVVYAIVSERYGIRAPFIIFSTTTAIIGYCILLGNTNPTHRPGVSYTGVFFAAAGIYPSVALGLSWPAMNVSGQTKRAAANGLQITIGNLGAVIGTQIYRATDGPRYIVGHSVALAYLIMNIVVVSTLWWLLSKINRERDEKARLEPEILEGEWKGDTDPRWRFRV</sequence>
<evidence type="ECO:0000256" key="4">
    <source>
        <dbReference type="ARBA" id="ARBA00022989"/>
    </source>
</evidence>
<evidence type="ECO:0000256" key="6">
    <source>
        <dbReference type="SAM" id="Phobius"/>
    </source>
</evidence>
<feature type="transmembrane region" description="Helical" evidence="6">
    <location>
        <begin position="286"/>
        <end position="309"/>
    </location>
</feature>
<dbReference type="InterPro" id="IPR011701">
    <property type="entry name" value="MFS"/>
</dbReference>
<feature type="transmembrane region" description="Helical" evidence="6">
    <location>
        <begin position="394"/>
        <end position="417"/>
    </location>
</feature>
<feature type="domain" description="Major facilitator superfamily (MFS) profile" evidence="7">
    <location>
        <begin position="154"/>
        <end position="577"/>
    </location>
</feature>
<reference evidence="8 9" key="1">
    <citation type="submission" date="2015-07" db="EMBL/GenBank/DDBJ databases">
        <title>Comparative genomics of the Sigatoka disease complex on banana suggests a link between parallel evolutionary changes in Pseudocercospora fijiensis and Pseudocercospora eumusae and increased virulence on the banana host.</title>
        <authorList>
            <person name="Chang T.-C."/>
            <person name="Salvucci A."/>
            <person name="Crous P.W."/>
            <person name="Stergiopoulos I."/>
        </authorList>
    </citation>
    <scope>NUCLEOTIDE SEQUENCE [LARGE SCALE GENOMIC DNA]</scope>
    <source>
        <strain evidence="8 9">CBS 114824</strain>
    </source>
</reference>
<comment type="subcellular location">
    <subcellularLocation>
        <location evidence="1">Membrane</location>
        <topology evidence="1">Multi-pass membrane protein</topology>
    </subcellularLocation>
</comment>
<feature type="transmembrane region" description="Helical" evidence="6">
    <location>
        <begin position="516"/>
        <end position="537"/>
    </location>
</feature>
<feature type="transmembrane region" description="Helical" evidence="6">
    <location>
        <begin position="549"/>
        <end position="570"/>
    </location>
</feature>
<dbReference type="PROSITE" id="PS50850">
    <property type="entry name" value="MFS"/>
    <property type="match status" value="1"/>
</dbReference>
<evidence type="ECO:0000256" key="1">
    <source>
        <dbReference type="ARBA" id="ARBA00004141"/>
    </source>
</evidence>
<dbReference type="PANTHER" id="PTHR43791:SF22">
    <property type="entry name" value="TRANSPORTER, PUTATIVE (AFU_ORTHOLOGUE AFUA_6G11320)-RELATED"/>
    <property type="match status" value="1"/>
</dbReference>
<feature type="transmembrane region" description="Helical" evidence="6">
    <location>
        <begin position="321"/>
        <end position="341"/>
    </location>
</feature>
<protein>
    <recommendedName>
        <fullName evidence="7">Major facilitator superfamily (MFS) profile domain-containing protein</fullName>
    </recommendedName>
</protein>
<keyword evidence="4 6" id="KW-1133">Transmembrane helix</keyword>
<dbReference type="FunFam" id="1.20.1250.20:FF:000068">
    <property type="entry name" value="MFS general substrate transporter"/>
    <property type="match status" value="1"/>
</dbReference>
<accession>A0A139H3F3</accession>
<gene>
    <name evidence="8" type="ORF">AC578_5532</name>
</gene>
<evidence type="ECO:0000259" key="7">
    <source>
        <dbReference type="PROSITE" id="PS50850"/>
    </source>
</evidence>
<dbReference type="EMBL" id="LFZN01000157">
    <property type="protein sequence ID" value="KXS96983.1"/>
    <property type="molecule type" value="Genomic_DNA"/>
</dbReference>
<feature type="transmembrane region" description="Helical" evidence="6">
    <location>
        <begin position="484"/>
        <end position="504"/>
    </location>
</feature>
<feature type="transmembrane region" description="Helical" evidence="6">
    <location>
        <begin position="247"/>
        <end position="274"/>
    </location>
</feature>
<feature type="transmembrane region" description="Helical" evidence="6">
    <location>
        <begin position="220"/>
        <end position="241"/>
    </location>
</feature>
<dbReference type="Proteomes" id="UP000070133">
    <property type="component" value="Unassembled WGS sequence"/>
</dbReference>
<dbReference type="InterPro" id="IPR020846">
    <property type="entry name" value="MFS_dom"/>
</dbReference>
<dbReference type="SUPFAM" id="SSF103473">
    <property type="entry name" value="MFS general substrate transporter"/>
    <property type="match status" value="1"/>
</dbReference>
<dbReference type="Pfam" id="PF07690">
    <property type="entry name" value="MFS_1"/>
    <property type="match status" value="1"/>
</dbReference>
<keyword evidence="5 6" id="KW-0472">Membrane</keyword>
<dbReference type="AlphaFoldDB" id="A0A139H3F3"/>
<evidence type="ECO:0000313" key="8">
    <source>
        <dbReference type="EMBL" id="KXS96983.1"/>
    </source>
</evidence>
<feature type="transmembrane region" description="Helical" evidence="6">
    <location>
        <begin position="429"/>
        <end position="446"/>
    </location>
</feature>
<evidence type="ECO:0000256" key="2">
    <source>
        <dbReference type="ARBA" id="ARBA00022448"/>
    </source>
</evidence>
<dbReference type="OrthoDB" id="2962993at2759"/>
<dbReference type="Gene3D" id="1.20.1250.20">
    <property type="entry name" value="MFS general substrate transporter like domains"/>
    <property type="match status" value="2"/>
</dbReference>
<evidence type="ECO:0000256" key="5">
    <source>
        <dbReference type="ARBA" id="ARBA00023136"/>
    </source>
</evidence>
<feature type="transmembrane region" description="Helical" evidence="6">
    <location>
        <begin position="191"/>
        <end position="213"/>
    </location>
</feature>
<evidence type="ECO:0000256" key="3">
    <source>
        <dbReference type="ARBA" id="ARBA00022692"/>
    </source>
</evidence>
<keyword evidence="2" id="KW-0813">Transport</keyword>
<feature type="transmembrane region" description="Helical" evidence="6">
    <location>
        <begin position="453"/>
        <end position="472"/>
    </location>
</feature>
<keyword evidence="3 6" id="KW-0812">Transmembrane</keyword>
<organism evidence="8 9">
    <name type="scientific">Pseudocercospora eumusae</name>
    <dbReference type="NCBI Taxonomy" id="321146"/>
    <lineage>
        <taxon>Eukaryota</taxon>
        <taxon>Fungi</taxon>
        <taxon>Dikarya</taxon>
        <taxon>Ascomycota</taxon>
        <taxon>Pezizomycotina</taxon>
        <taxon>Dothideomycetes</taxon>
        <taxon>Dothideomycetidae</taxon>
        <taxon>Mycosphaerellales</taxon>
        <taxon>Mycosphaerellaceae</taxon>
        <taxon>Pseudocercospora</taxon>
    </lineage>
</organism>